<accession>A0ACC0BV15</accession>
<organism evidence="1 2">
    <name type="scientific">Catharanthus roseus</name>
    <name type="common">Madagascar periwinkle</name>
    <name type="synonym">Vinca rosea</name>
    <dbReference type="NCBI Taxonomy" id="4058"/>
    <lineage>
        <taxon>Eukaryota</taxon>
        <taxon>Viridiplantae</taxon>
        <taxon>Streptophyta</taxon>
        <taxon>Embryophyta</taxon>
        <taxon>Tracheophyta</taxon>
        <taxon>Spermatophyta</taxon>
        <taxon>Magnoliopsida</taxon>
        <taxon>eudicotyledons</taxon>
        <taxon>Gunneridae</taxon>
        <taxon>Pentapetalae</taxon>
        <taxon>asterids</taxon>
        <taxon>lamiids</taxon>
        <taxon>Gentianales</taxon>
        <taxon>Apocynaceae</taxon>
        <taxon>Rauvolfioideae</taxon>
        <taxon>Vinceae</taxon>
        <taxon>Catharanthinae</taxon>
        <taxon>Catharanthus</taxon>
    </lineage>
</organism>
<comment type="caution">
    <text evidence="1">The sequence shown here is derived from an EMBL/GenBank/DDBJ whole genome shotgun (WGS) entry which is preliminary data.</text>
</comment>
<proteinExistence type="predicted"/>
<dbReference type="Proteomes" id="UP001060085">
    <property type="component" value="Linkage Group LG02"/>
</dbReference>
<evidence type="ECO:0000313" key="1">
    <source>
        <dbReference type="EMBL" id="KAI5676449.1"/>
    </source>
</evidence>
<gene>
    <name evidence="1" type="ORF">M9H77_07399</name>
</gene>
<keyword evidence="2" id="KW-1185">Reference proteome</keyword>
<evidence type="ECO:0000313" key="2">
    <source>
        <dbReference type="Proteomes" id="UP001060085"/>
    </source>
</evidence>
<dbReference type="EMBL" id="CM044702">
    <property type="protein sequence ID" value="KAI5676449.1"/>
    <property type="molecule type" value="Genomic_DNA"/>
</dbReference>
<sequence>MAYDGDDREVQPSGSEKHMSEEVMESANAESEAEGSACEGQDNGAKVRTKVKNGRVAGYTYSGNISMESANAESEAEGSACVGKDNGAKVRTKVKNGRVAGYTYSGNISMGTERKCLKIHGKNVSITEEDVHRMFGVDISTLLVRVKADLELEENLNIPIVDKMIDIVLLKKRLLSIDSVDLEFIVKFILYAVGKVLSFNEISVKRSWVPVYYMERFSPVGKKVSVYWKRTTPQIADWSKAAITKMEEALRILGLFVGEEVDMVDALGKINVGTNVDMLREKLDFFGTDITEVKGEMKRLRESVIKIRQYVETSQASKMEELKKMLSIIVEKSNIWTEYEMSVKGS</sequence>
<name>A0ACC0BV15_CATRO</name>
<reference evidence="2" key="1">
    <citation type="journal article" date="2023" name="Nat. Plants">
        <title>Single-cell RNA sequencing provides a high-resolution roadmap for understanding the multicellular compartmentation of specialized metabolism.</title>
        <authorList>
            <person name="Sun S."/>
            <person name="Shen X."/>
            <person name="Li Y."/>
            <person name="Li Y."/>
            <person name="Wang S."/>
            <person name="Li R."/>
            <person name="Zhang H."/>
            <person name="Shen G."/>
            <person name="Guo B."/>
            <person name="Wei J."/>
            <person name="Xu J."/>
            <person name="St-Pierre B."/>
            <person name="Chen S."/>
            <person name="Sun C."/>
        </authorList>
    </citation>
    <scope>NUCLEOTIDE SEQUENCE [LARGE SCALE GENOMIC DNA]</scope>
</reference>
<protein>
    <submittedName>
        <fullName evidence="1">Uncharacterized protein</fullName>
    </submittedName>
</protein>